<evidence type="ECO:0000256" key="3">
    <source>
        <dbReference type="SAM" id="SignalP"/>
    </source>
</evidence>
<dbReference type="Gene3D" id="2.60.40.1240">
    <property type="match status" value="1"/>
</dbReference>
<dbReference type="AlphaFoldDB" id="A0A1H9SIK6"/>
<evidence type="ECO:0000313" key="5">
    <source>
        <dbReference type="EMBL" id="SER84860.1"/>
    </source>
</evidence>
<dbReference type="OrthoDB" id="1795719at2"/>
<evidence type="ECO:0000259" key="4">
    <source>
        <dbReference type="Pfam" id="PF11611"/>
    </source>
</evidence>
<dbReference type="InterPro" id="IPR029051">
    <property type="entry name" value="DUF4352"/>
</dbReference>
<gene>
    <name evidence="5" type="ORF">SAMN05444126_10721</name>
</gene>
<dbReference type="Proteomes" id="UP000199318">
    <property type="component" value="Unassembled WGS sequence"/>
</dbReference>
<feature type="compositionally biased region" description="Acidic residues" evidence="2">
    <location>
        <begin position="30"/>
        <end position="41"/>
    </location>
</feature>
<sequence length="213" mass="23299">MKRTIFTAGLLAVFGLSACGDADVNTVNDNNDEDANNDVEAADNAANNTGEDGENDEEANEGNNTDEADDQEEDANNGEEVEEDDVSVGSTVDFNGLEVTLNEVRRDEGDGDFIEPEEDFFLIVDVSIENTTEEEANVSTLMQMSLVDPDGYGQEMDIMADTSGSLDGEIGAERTLSGEIAFDVEEAEFFEFIFEDPFQSGQAIWLIEEDEWQ</sequence>
<name>A0A1H9SIK6_9BACI</name>
<organism evidence="5 6">
    <name type="scientific">Salisediminibacterium halotolerans</name>
    <dbReference type="NCBI Taxonomy" id="517425"/>
    <lineage>
        <taxon>Bacteria</taxon>
        <taxon>Bacillati</taxon>
        <taxon>Bacillota</taxon>
        <taxon>Bacilli</taxon>
        <taxon>Bacillales</taxon>
        <taxon>Bacillaceae</taxon>
        <taxon>Salisediminibacterium</taxon>
    </lineage>
</organism>
<dbReference type="EMBL" id="FOGV01000007">
    <property type="protein sequence ID" value="SER84860.1"/>
    <property type="molecule type" value="Genomic_DNA"/>
</dbReference>
<keyword evidence="6" id="KW-1185">Reference proteome</keyword>
<dbReference type="InterPro" id="IPR029050">
    <property type="entry name" value="Immunoprotect_excell_Ig-like"/>
</dbReference>
<dbReference type="Pfam" id="PF11611">
    <property type="entry name" value="DUF4352"/>
    <property type="match status" value="1"/>
</dbReference>
<keyword evidence="1 3" id="KW-0732">Signal</keyword>
<reference evidence="6" key="1">
    <citation type="submission" date="2016-10" db="EMBL/GenBank/DDBJ databases">
        <authorList>
            <person name="de Groot N.N."/>
        </authorList>
    </citation>
    <scope>NUCLEOTIDE SEQUENCE [LARGE SCALE GENOMIC DNA]</scope>
    <source>
        <strain evidence="6">10nlg</strain>
    </source>
</reference>
<feature type="signal peptide" evidence="3">
    <location>
        <begin position="1"/>
        <end position="22"/>
    </location>
</feature>
<protein>
    <recommendedName>
        <fullName evidence="4">DUF4352 domain-containing protein</fullName>
    </recommendedName>
</protein>
<evidence type="ECO:0000256" key="1">
    <source>
        <dbReference type="ARBA" id="ARBA00022729"/>
    </source>
</evidence>
<feature type="region of interest" description="Disordered" evidence="2">
    <location>
        <begin position="27"/>
        <end position="92"/>
    </location>
</feature>
<evidence type="ECO:0000256" key="2">
    <source>
        <dbReference type="SAM" id="MobiDB-lite"/>
    </source>
</evidence>
<feature type="chain" id="PRO_5038412707" description="DUF4352 domain-containing protein" evidence="3">
    <location>
        <begin position="23"/>
        <end position="213"/>
    </location>
</feature>
<dbReference type="PROSITE" id="PS51257">
    <property type="entry name" value="PROKAR_LIPOPROTEIN"/>
    <property type="match status" value="1"/>
</dbReference>
<proteinExistence type="predicted"/>
<accession>A0A1H9SIK6</accession>
<feature type="domain" description="DUF4352" evidence="4">
    <location>
        <begin position="87"/>
        <end position="203"/>
    </location>
</feature>
<comment type="caution">
    <text evidence="5">The sequence shown here is derived from an EMBL/GenBank/DDBJ whole genome shotgun (WGS) entry which is preliminary data.</text>
</comment>
<dbReference type="RefSeq" id="WP_093072451.1">
    <property type="nucleotide sequence ID" value="NZ_FOGV01000007.1"/>
</dbReference>
<evidence type="ECO:0000313" key="6">
    <source>
        <dbReference type="Proteomes" id="UP000199318"/>
    </source>
</evidence>
<feature type="compositionally biased region" description="Acidic residues" evidence="2">
    <location>
        <begin position="51"/>
        <end position="86"/>
    </location>
</feature>
<dbReference type="STRING" id="1464123.SAMN05444126_10721"/>